<gene>
    <name evidence="1" type="ORF">CEXT_321031</name>
</gene>
<proteinExistence type="predicted"/>
<sequence>MKRVLLTFPLNEFSVTLGMGLWDKSSGPRCSSRVCFIKNIFNSGTRVSEVKAADLQKDTSRNPLMACIPVTAFLRQHRDCVKF</sequence>
<organism evidence="1 2">
    <name type="scientific">Caerostris extrusa</name>
    <name type="common">Bark spider</name>
    <name type="synonym">Caerostris bankana</name>
    <dbReference type="NCBI Taxonomy" id="172846"/>
    <lineage>
        <taxon>Eukaryota</taxon>
        <taxon>Metazoa</taxon>
        <taxon>Ecdysozoa</taxon>
        <taxon>Arthropoda</taxon>
        <taxon>Chelicerata</taxon>
        <taxon>Arachnida</taxon>
        <taxon>Araneae</taxon>
        <taxon>Araneomorphae</taxon>
        <taxon>Entelegynae</taxon>
        <taxon>Araneoidea</taxon>
        <taxon>Araneidae</taxon>
        <taxon>Caerostris</taxon>
    </lineage>
</organism>
<keyword evidence="2" id="KW-1185">Reference proteome</keyword>
<dbReference type="AlphaFoldDB" id="A0AAV4NUQ2"/>
<reference evidence="1 2" key="1">
    <citation type="submission" date="2021-06" db="EMBL/GenBank/DDBJ databases">
        <title>Caerostris extrusa draft genome.</title>
        <authorList>
            <person name="Kono N."/>
            <person name="Arakawa K."/>
        </authorList>
    </citation>
    <scope>NUCLEOTIDE SEQUENCE [LARGE SCALE GENOMIC DNA]</scope>
</reference>
<dbReference type="Proteomes" id="UP001054945">
    <property type="component" value="Unassembled WGS sequence"/>
</dbReference>
<accession>A0AAV4NUQ2</accession>
<evidence type="ECO:0000313" key="2">
    <source>
        <dbReference type="Proteomes" id="UP001054945"/>
    </source>
</evidence>
<dbReference type="EMBL" id="BPLR01021227">
    <property type="protein sequence ID" value="GIX87344.1"/>
    <property type="molecule type" value="Genomic_DNA"/>
</dbReference>
<protein>
    <submittedName>
        <fullName evidence="1">Uncharacterized protein</fullName>
    </submittedName>
</protein>
<evidence type="ECO:0000313" key="1">
    <source>
        <dbReference type="EMBL" id="GIX87344.1"/>
    </source>
</evidence>
<name>A0AAV4NUQ2_CAEEX</name>
<comment type="caution">
    <text evidence="1">The sequence shown here is derived from an EMBL/GenBank/DDBJ whole genome shotgun (WGS) entry which is preliminary data.</text>
</comment>